<keyword evidence="3" id="KW-1185">Reference proteome</keyword>
<reference evidence="2" key="1">
    <citation type="submission" date="2025-08" db="UniProtKB">
        <authorList>
            <consortium name="Ensembl"/>
        </authorList>
    </citation>
    <scope>IDENTIFICATION</scope>
</reference>
<protein>
    <submittedName>
        <fullName evidence="2">Uncharacterized protein</fullName>
    </submittedName>
</protein>
<dbReference type="AlphaFoldDB" id="A0A8C8JMH2"/>
<dbReference type="GO" id="GO:0016226">
    <property type="term" value="P:iron-sulfur cluster assembly"/>
    <property type="evidence" value="ECO:0007669"/>
    <property type="project" value="TreeGrafter"/>
</dbReference>
<organism evidence="2 3">
    <name type="scientific">Oncorhynchus tshawytscha</name>
    <name type="common">Chinook salmon</name>
    <name type="synonym">Salmo tshawytscha</name>
    <dbReference type="NCBI Taxonomy" id="74940"/>
    <lineage>
        <taxon>Eukaryota</taxon>
        <taxon>Metazoa</taxon>
        <taxon>Chordata</taxon>
        <taxon>Craniata</taxon>
        <taxon>Vertebrata</taxon>
        <taxon>Euteleostomi</taxon>
        <taxon>Actinopterygii</taxon>
        <taxon>Neopterygii</taxon>
        <taxon>Teleostei</taxon>
        <taxon>Protacanthopterygii</taxon>
        <taxon>Salmoniformes</taxon>
        <taxon>Salmonidae</taxon>
        <taxon>Salmoninae</taxon>
        <taxon>Oncorhynchus</taxon>
    </lineage>
</organism>
<keyword evidence="1" id="KW-0732">Signal</keyword>
<proteinExistence type="predicted"/>
<dbReference type="Ensembl" id="ENSOTST00005105138.2">
    <property type="protein sequence ID" value="ENSOTSP00005097099.1"/>
    <property type="gene ID" value="ENSOTSG00005045020.2"/>
</dbReference>
<dbReference type="SUPFAM" id="SSF103025">
    <property type="entry name" value="Folate-binding domain"/>
    <property type="match status" value="1"/>
</dbReference>
<dbReference type="PANTHER" id="PTHR22602">
    <property type="entry name" value="TRANSFERASE CAF17, MITOCHONDRIAL-RELATED"/>
    <property type="match status" value="1"/>
</dbReference>
<dbReference type="GeneTree" id="ENSGT00990000212116"/>
<dbReference type="Proteomes" id="UP000694402">
    <property type="component" value="Unassembled WGS sequence"/>
</dbReference>
<dbReference type="InterPro" id="IPR045179">
    <property type="entry name" value="YgfZ/GcvT"/>
</dbReference>
<reference evidence="2" key="2">
    <citation type="submission" date="2025-09" db="UniProtKB">
        <authorList>
            <consortium name="Ensembl"/>
        </authorList>
    </citation>
    <scope>IDENTIFICATION</scope>
</reference>
<sequence length="214" mass="23332">MMVYMFFLLLLFRLKEAEVGCGVLVECDNTIKDTIFEHLKVYKICRQVKISPHRAFSMGCVASGTVMQNSHHWCQQGNTVDYHRHHYWFLLGLPEGVKDLPPGVALPLEVNLVYMQGISFSKGCSIGQDSSQWGGTETSDAVRMSALPEGLAPQTQSGKSAGKHRAWVGDLGIRLAHAKEPLTLKASEDTVSGGIHAILVDTGWPIPGKGSAAL</sequence>
<feature type="chain" id="PRO_5034062297" evidence="1">
    <location>
        <begin position="18"/>
        <end position="214"/>
    </location>
</feature>
<feature type="signal peptide" evidence="1">
    <location>
        <begin position="1"/>
        <end position="17"/>
    </location>
</feature>
<evidence type="ECO:0000256" key="1">
    <source>
        <dbReference type="SAM" id="SignalP"/>
    </source>
</evidence>
<accession>A0A8C8JMH2</accession>
<name>A0A8C8JMH2_ONCTS</name>
<evidence type="ECO:0000313" key="3">
    <source>
        <dbReference type="Proteomes" id="UP000694402"/>
    </source>
</evidence>
<evidence type="ECO:0000313" key="2">
    <source>
        <dbReference type="Ensembl" id="ENSOTSP00005097099.1"/>
    </source>
</evidence>
<dbReference type="GO" id="GO:0005759">
    <property type="term" value="C:mitochondrial matrix"/>
    <property type="evidence" value="ECO:0007669"/>
    <property type="project" value="TreeGrafter"/>
</dbReference>
<dbReference type="PANTHER" id="PTHR22602:SF0">
    <property type="entry name" value="TRANSFERASE CAF17, MITOCHONDRIAL-RELATED"/>
    <property type="match status" value="1"/>
</dbReference>